<evidence type="ECO:0000256" key="1">
    <source>
        <dbReference type="SAM" id="MobiDB-lite"/>
    </source>
</evidence>
<dbReference type="KEGG" id="ccho:CCHOA_01680"/>
<evidence type="ECO:0000313" key="4">
    <source>
        <dbReference type="Proteomes" id="UP000269019"/>
    </source>
</evidence>
<evidence type="ECO:0000256" key="2">
    <source>
        <dbReference type="SAM" id="SignalP"/>
    </source>
</evidence>
<sequence length="194" mass="19881" precursor="true">MTRKTVARPFAVVAAAAVALGALSACSAGQVSQTAHQVAAVDGAKGGTEDGKLLVRDVMVVVDTEDPVAGVKFTAINNDTDLATYQLKSVTVQGEKATVSNSPELNRDCLLIADPEIPAGEAKADAPKGSCQFYTDATVKNIGFPPGGTVPVTFDFGAAGTIDVDAAVTEPLLDAGSTPREYKGDHADDSHAKH</sequence>
<dbReference type="Proteomes" id="UP000269019">
    <property type="component" value="Chromosome"/>
</dbReference>
<name>A0A3G6J9Q1_9CORY</name>
<evidence type="ECO:0008006" key="5">
    <source>
        <dbReference type="Google" id="ProtNLM"/>
    </source>
</evidence>
<dbReference type="AlphaFoldDB" id="A0A3G6J9Q1"/>
<feature type="chain" id="PRO_5039452189" description="Lipoprotein LpqE" evidence="2">
    <location>
        <begin position="28"/>
        <end position="194"/>
    </location>
</feature>
<keyword evidence="2" id="KW-0732">Signal</keyword>
<dbReference type="EMBL" id="CP033896">
    <property type="protein sequence ID" value="AZA12764.1"/>
    <property type="molecule type" value="Genomic_DNA"/>
</dbReference>
<accession>A0A3G6J9Q1</accession>
<dbReference type="PROSITE" id="PS51257">
    <property type="entry name" value="PROKAR_LIPOPROTEIN"/>
    <property type="match status" value="1"/>
</dbReference>
<proteinExistence type="predicted"/>
<gene>
    <name evidence="3" type="ORF">CCHOA_01680</name>
</gene>
<organism evidence="3 4">
    <name type="scientific">Corynebacterium choanae</name>
    <dbReference type="NCBI Taxonomy" id="1862358"/>
    <lineage>
        <taxon>Bacteria</taxon>
        <taxon>Bacillati</taxon>
        <taxon>Actinomycetota</taxon>
        <taxon>Actinomycetes</taxon>
        <taxon>Mycobacteriales</taxon>
        <taxon>Corynebacteriaceae</taxon>
        <taxon>Corynebacterium</taxon>
    </lineage>
</organism>
<feature type="signal peptide" evidence="2">
    <location>
        <begin position="1"/>
        <end position="27"/>
    </location>
</feature>
<keyword evidence="4" id="KW-1185">Reference proteome</keyword>
<feature type="compositionally biased region" description="Basic and acidic residues" evidence="1">
    <location>
        <begin position="180"/>
        <end position="194"/>
    </location>
</feature>
<feature type="region of interest" description="Disordered" evidence="1">
    <location>
        <begin position="173"/>
        <end position="194"/>
    </location>
</feature>
<evidence type="ECO:0000313" key="3">
    <source>
        <dbReference type="EMBL" id="AZA12764.1"/>
    </source>
</evidence>
<reference evidence="3 4" key="1">
    <citation type="submission" date="2018-11" db="EMBL/GenBank/DDBJ databases">
        <authorList>
            <person name="Kleinhagauer T."/>
            <person name="Glaeser S.P."/>
            <person name="Spergser J."/>
            <person name="Ruckert C."/>
            <person name="Kaempfer P."/>
            <person name="Busse H.-J."/>
        </authorList>
    </citation>
    <scope>NUCLEOTIDE SEQUENCE [LARGE SCALE GENOMIC DNA]</scope>
    <source>
        <strain evidence="3 4">200CH</strain>
    </source>
</reference>
<protein>
    <recommendedName>
        <fullName evidence="5">Lipoprotein LpqE</fullName>
    </recommendedName>
</protein>
<dbReference type="RefSeq" id="WP_206425809.1">
    <property type="nucleotide sequence ID" value="NZ_CP033896.1"/>
</dbReference>